<dbReference type="InterPro" id="IPR052528">
    <property type="entry name" value="Sugar_transport-like"/>
</dbReference>
<feature type="transmembrane region" description="Helical" evidence="5">
    <location>
        <begin position="362"/>
        <end position="384"/>
    </location>
</feature>
<feature type="transmembrane region" description="Helical" evidence="5">
    <location>
        <begin position="304"/>
        <end position="322"/>
    </location>
</feature>
<organism evidence="7 8">
    <name type="scientific">Litorilinea aerophila</name>
    <dbReference type="NCBI Taxonomy" id="1204385"/>
    <lineage>
        <taxon>Bacteria</taxon>
        <taxon>Bacillati</taxon>
        <taxon>Chloroflexota</taxon>
        <taxon>Caldilineae</taxon>
        <taxon>Caldilineales</taxon>
        <taxon>Caldilineaceae</taxon>
        <taxon>Litorilinea</taxon>
    </lineage>
</organism>
<comment type="caution">
    <text evidence="7">The sequence shown here is derived from an EMBL/GenBank/DDBJ whole genome shotgun (WGS) entry which is preliminary data.</text>
</comment>
<dbReference type="InParanoid" id="A0A540VA11"/>
<sequence>MARIAREDPVQSNLRWNFFVNLWDISFITLGLSLVSRETVMPALVSQLTDSKIAVGLIPAIFTLGFYLPQLLIANYSERLRYKKPFVAFVGGLGERVPYLLIALTLYWLAESRPTATLLLFYLFLVTAAASAGFATPAWFDMIAKVIPVQRRGIWSGLGHGLGALLGIIGAYFVGRILASFPFPRNFSLLFGLAFVVVMISWCGLILTREPPSTTVKERVPLSHYLRQLPAILRRDGNYRRFLLSRSIVQLGTMAGGFFMVYGIERFGVDGRGVGLLTGVLVAGQAIMNLLWGVVGDRRGHKTVLAGASLAMSVAVLAVWLAPSAAWLVLPFFLLGAYIAADAVSGLNIILEFCPPEDRPTYIGLTNTLLAPLVTAAPIVGGWLATVVGYQGLFGVALAVSLVGSSLLALWVREPRRRLAVTQA</sequence>
<dbReference type="PANTHER" id="PTHR23526:SF1">
    <property type="entry name" value="MAJOR FACILITATOR SUPERFAMILY MFS_1"/>
    <property type="match status" value="1"/>
</dbReference>
<evidence type="ECO:0000256" key="3">
    <source>
        <dbReference type="ARBA" id="ARBA00022989"/>
    </source>
</evidence>
<evidence type="ECO:0000256" key="2">
    <source>
        <dbReference type="ARBA" id="ARBA00022692"/>
    </source>
</evidence>
<keyword evidence="2 5" id="KW-0812">Transmembrane</keyword>
<dbReference type="RefSeq" id="WP_141612037.1">
    <property type="nucleotide sequence ID" value="NZ_VIGC02000036.1"/>
</dbReference>
<gene>
    <name evidence="7" type="ORF">FKZ61_20520</name>
</gene>
<reference evidence="7 8" key="1">
    <citation type="submission" date="2019-06" db="EMBL/GenBank/DDBJ databases">
        <title>Genome sequence of Litorilinea aerophila BAA-2444.</title>
        <authorList>
            <person name="Maclea K.S."/>
            <person name="Maurais E.G."/>
            <person name="Iannazzi L.C."/>
        </authorList>
    </citation>
    <scope>NUCLEOTIDE SEQUENCE [LARGE SCALE GENOMIC DNA]</scope>
    <source>
        <strain evidence="7 8">ATCC BAA-2444</strain>
    </source>
</reference>
<dbReference type="SUPFAM" id="SSF103473">
    <property type="entry name" value="MFS general substrate transporter"/>
    <property type="match status" value="1"/>
</dbReference>
<keyword evidence="4 5" id="KW-0472">Membrane</keyword>
<feature type="transmembrane region" description="Helical" evidence="5">
    <location>
        <begin position="328"/>
        <end position="350"/>
    </location>
</feature>
<keyword evidence="3 5" id="KW-1133">Transmembrane helix</keyword>
<comment type="subcellular location">
    <subcellularLocation>
        <location evidence="1">Cell membrane</location>
        <topology evidence="1">Multi-pass membrane protein</topology>
    </subcellularLocation>
</comment>
<dbReference type="InterPro" id="IPR036259">
    <property type="entry name" value="MFS_trans_sf"/>
</dbReference>
<evidence type="ECO:0000256" key="1">
    <source>
        <dbReference type="ARBA" id="ARBA00004651"/>
    </source>
</evidence>
<dbReference type="OrthoDB" id="142704at2"/>
<dbReference type="PROSITE" id="PS50850">
    <property type="entry name" value="MFS"/>
    <property type="match status" value="1"/>
</dbReference>
<evidence type="ECO:0000256" key="4">
    <source>
        <dbReference type="ARBA" id="ARBA00023136"/>
    </source>
</evidence>
<dbReference type="Pfam" id="PF07690">
    <property type="entry name" value="MFS_1"/>
    <property type="match status" value="1"/>
</dbReference>
<feature type="transmembrane region" description="Helical" evidence="5">
    <location>
        <begin position="274"/>
        <end position="292"/>
    </location>
</feature>
<dbReference type="InterPro" id="IPR011701">
    <property type="entry name" value="MFS"/>
</dbReference>
<feature type="domain" description="Major facilitator superfamily (MFS) profile" evidence="6">
    <location>
        <begin position="231"/>
        <end position="424"/>
    </location>
</feature>
<dbReference type="Proteomes" id="UP000317371">
    <property type="component" value="Unassembled WGS sequence"/>
</dbReference>
<evidence type="ECO:0000256" key="5">
    <source>
        <dbReference type="SAM" id="Phobius"/>
    </source>
</evidence>
<dbReference type="EMBL" id="VIGC01000036">
    <property type="protein sequence ID" value="TQE93616.1"/>
    <property type="molecule type" value="Genomic_DNA"/>
</dbReference>
<feature type="transmembrane region" description="Helical" evidence="5">
    <location>
        <begin position="187"/>
        <end position="207"/>
    </location>
</feature>
<keyword evidence="8" id="KW-1185">Reference proteome</keyword>
<feature type="transmembrane region" description="Helical" evidence="5">
    <location>
        <begin position="116"/>
        <end position="140"/>
    </location>
</feature>
<feature type="transmembrane region" description="Helical" evidence="5">
    <location>
        <begin position="243"/>
        <end position="262"/>
    </location>
</feature>
<feature type="transmembrane region" description="Helical" evidence="5">
    <location>
        <begin position="86"/>
        <end position="110"/>
    </location>
</feature>
<accession>A0A540VA11</accession>
<feature type="transmembrane region" description="Helical" evidence="5">
    <location>
        <begin position="152"/>
        <end position="175"/>
    </location>
</feature>
<dbReference type="InterPro" id="IPR020846">
    <property type="entry name" value="MFS_dom"/>
</dbReference>
<dbReference type="GO" id="GO:0022857">
    <property type="term" value="F:transmembrane transporter activity"/>
    <property type="evidence" value="ECO:0007669"/>
    <property type="project" value="InterPro"/>
</dbReference>
<proteinExistence type="predicted"/>
<evidence type="ECO:0000313" key="7">
    <source>
        <dbReference type="EMBL" id="TQE93616.1"/>
    </source>
</evidence>
<protein>
    <submittedName>
        <fullName evidence="7">MFS transporter</fullName>
    </submittedName>
</protein>
<dbReference type="GO" id="GO:0005886">
    <property type="term" value="C:plasma membrane"/>
    <property type="evidence" value="ECO:0007669"/>
    <property type="project" value="UniProtKB-SubCell"/>
</dbReference>
<dbReference type="Gene3D" id="1.20.1250.20">
    <property type="entry name" value="MFS general substrate transporter like domains"/>
    <property type="match status" value="2"/>
</dbReference>
<feature type="transmembrane region" description="Helical" evidence="5">
    <location>
        <begin position="390"/>
        <end position="412"/>
    </location>
</feature>
<dbReference type="PANTHER" id="PTHR23526">
    <property type="entry name" value="INTEGRAL MEMBRANE TRANSPORT PROTEIN-RELATED"/>
    <property type="match status" value="1"/>
</dbReference>
<evidence type="ECO:0000259" key="6">
    <source>
        <dbReference type="PROSITE" id="PS50850"/>
    </source>
</evidence>
<dbReference type="AlphaFoldDB" id="A0A540VA11"/>
<name>A0A540VA11_9CHLR</name>
<feature type="transmembrane region" description="Helical" evidence="5">
    <location>
        <begin position="16"/>
        <end position="35"/>
    </location>
</feature>
<feature type="transmembrane region" description="Helical" evidence="5">
    <location>
        <begin position="55"/>
        <end position="74"/>
    </location>
</feature>
<evidence type="ECO:0000313" key="8">
    <source>
        <dbReference type="Proteomes" id="UP000317371"/>
    </source>
</evidence>